<evidence type="ECO:0000256" key="6">
    <source>
        <dbReference type="PROSITE-ProRule" id="PRU00282"/>
    </source>
</evidence>
<dbReference type="Gene3D" id="1.50.40.10">
    <property type="entry name" value="Mitochondrial carrier domain"/>
    <property type="match status" value="2"/>
</dbReference>
<evidence type="ECO:0000256" key="7">
    <source>
        <dbReference type="RuleBase" id="RU000488"/>
    </source>
</evidence>
<organism evidence="8 9">
    <name type="scientific">Acrasis kona</name>
    <dbReference type="NCBI Taxonomy" id="1008807"/>
    <lineage>
        <taxon>Eukaryota</taxon>
        <taxon>Discoba</taxon>
        <taxon>Heterolobosea</taxon>
        <taxon>Tetramitia</taxon>
        <taxon>Eutetramitia</taxon>
        <taxon>Acrasidae</taxon>
        <taxon>Acrasis</taxon>
    </lineage>
</organism>
<dbReference type="AlphaFoldDB" id="A0AAW2YQX5"/>
<dbReference type="InterPro" id="IPR018108">
    <property type="entry name" value="MCP_transmembrane"/>
</dbReference>
<comment type="caution">
    <text evidence="8">The sequence shown here is derived from an EMBL/GenBank/DDBJ whole genome shotgun (WGS) entry which is preliminary data.</text>
</comment>
<evidence type="ECO:0000256" key="2">
    <source>
        <dbReference type="ARBA" id="ARBA00022448"/>
    </source>
</evidence>
<feature type="repeat" description="Solcar" evidence="6">
    <location>
        <begin position="178"/>
        <end position="270"/>
    </location>
</feature>
<dbReference type="PANTHER" id="PTHR24089">
    <property type="entry name" value="SOLUTE CARRIER FAMILY 25"/>
    <property type="match status" value="1"/>
</dbReference>
<dbReference type="EMBL" id="JAOPGA020000576">
    <property type="protein sequence ID" value="KAL0479545.1"/>
    <property type="molecule type" value="Genomic_DNA"/>
</dbReference>
<evidence type="ECO:0000256" key="5">
    <source>
        <dbReference type="ARBA" id="ARBA00023136"/>
    </source>
</evidence>
<keyword evidence="9" id="KW-1185">Reference proteome</keyword>
<keyword evidence="4" id="KW-0677">Repeat</keyword>
<dbReference type="SUPFAM" id="SSF103506">
    <property type="entry name" value="Mitochondrial carrier"/>
    <property type="match status" value="1"/>
</dbReference>
<feature type="repeat" description="Solcar" evidence="6">
    <location>
        <begin position="9"/>
        <end position="96"/>
    </location>
</feature>
<evidence type="ECO:0000313" key="8">
    <source>
        <dbReference type="EMBL" id="KAL0479545.1"/>
    </source>
</evidence>
<name>A0AAW2YQX5_9EUKA</name>
<gene>
    <name evidence="8" type="ORF">AKO1_007751</name>
</gene>
<dbReference type="InterPro" id="IPR002067">
    <property type="entry name" value="MCP"/>
</dbReference>
<dbReference type="PROSITE" id="PS50920">
    <property type="entry name" value="SOLCAR"/>
    <property type="match status" value="2"/>
</dbReference>
<sequence>MEDKKHTIRSFAVPFVSGGLAGITAKTFIAPLERVKIIIQTDHEKYKPYDGVYKKLKMISKHEGKSALFKGNSATIARVFPYAAVHYEFANKLLNLPPRGANKNPTLKTALLSMLAGSTAGVVSVSCTYPLDLVRARMAIDVDHQGGLFQAIHAGVNFSSYETLRSLMSSYYGDSSLVPTPAKVLCGGIAGAFGQTVAYPLDVVRRRMQTSGYSSNTKQIDHSKSTLYNIRQIIRNEGWQALFKGLSINYYKVVPAVSISFTVYEYLLNLWSEK</sequence>
<keyword evidence="3 6" id="KW-0812">Transmembrane</keyword>
<evidence type="ECO:0000256" key="1">
    <source>
        <dbReference type="ARBA" id="ARBA00004141"/>
    </source>
</evidence>
<evidence type="ECO:0000313" key="9">
    <source>
        <dbReference type="Proteomes" id="UP001431209"/>
    </source>
</evidence>
<accession>A0AAW2YQX5</accession>
<evidence type="ECO:0000256" key="3">
    <source>
        <dbReference type="ARBA" id="ARBA00022692"/>
    </source>
</evidence>
<dbReference type="GO" id="GO:0016020">
    <property type="term" value="C:membrane"/>
    <property type="evidence" value="ECO:0007669"/>
    <property type="project" value="UniProtKB-SubCell"/>
</dbReference>
<evidence type="ECO:0008006" key="10">
    <source>
        <dbReference type="Google" id="ProtNLM"/>
    </source>
</evidence>
<proteinExistence type="inferred from homology"/>
<dbReference type="PRINTS" id="PR00926">
    <property type="entry name" value="MITOCARRIER"/>
</dbReference>
<evidence type="ECO:0000256" key="4">
    <source>
        <dbReference type="ARBA" id="ARBA00022737"/>
    </source>
</evidence>
<reference evidence="8 9" key="1">
    <citation type="submission" date="2024-03" db="EMBL/GenBank/DDBJ databases">
        <title>The Acrasis kona genome and developmental transcriptomes reveal deep origins of eukaryotic multicellular pathways.</title>
        <authorList>
            <person name="Sheikh S."/>
            <person name="Fu C.-J."/>
            <person name="Brown M.W."/>
            <person name="Baldauf S.L."/>
        </authorList>
    </citation>
    <scope>NUCLEOTIDE SEQUENCE [LARGE SCALE GENOMIC DNA]</scope>
    <source>
        <strain evidence="8 9">ATCC MYA-3509</strain>
    </source>
</reference>
<dbReference type="InterPro" id="IPR023395">
    <property type="entry name" value="MCP_dom_sf"/>
</dbReference>
<keyword evidence="2 7" id="KW-0813">Transport</keyword>
<dbReference type="Pfam" id="PF00153">
    <property type="entry name" value="Mito_carr"/>
    <property type="match status" value="3"/>
</dbReference>
<keyword evidence="5 6" id="KW-0472">Membrane</keyword>
<protein>
    <recommendedName>
        <fullName evidence="10">Mitochondrial carrier protein</fullName>
    </recommendedName>
</protein>
<dbReference type="Proteomes" id="UP001431209">
    <property type="component" value="Unassembled WGS sequence"/>
</dbReference>
<comment type="subcellular location">
    <subcellularLocation>
        <location evidence="1">Membrane</location>
        <topology evidence="1">Multi-pass membrane protein</topology>
    </subcellularLocation>
</comment>
<dbReference type="GO" id="GO:0055085">
    <property type="term" value="P:transmembrane transport"/>
    <property type="evidence" value="ECO:0007669"/>
    <property type="project" value="InterPro"/>
</dbReference>
<comment type="similarity">
    <text evidence="7">Belongs to the mitochondrial carrier (TC 2.A.29) family.</text>
</comment>